<protein>
    <recommendedName>
        <fullName evidence="1">Transposase IS200-like domain-containing protein</fullName>
    </recommendedName>
</protein>
<dbReference type="Proteomes" id="UP000000753">
    <property type="component" value="Chromosome"/>
</dbReference>
<dbReference type="PANTHER" id="PTHR36966">
    <property type="entry name" value="REP-ASSOCIATED TYROSINE TRANSPOSASE"/>
    <property type="match status" value="1"/>
</dbReference>
<dbReference type="GO" id="GO:0004803">
    <property type="term" value="F:transposase activity"/>
    <property type="evidence" value="ECO:0007669"/>
    <property type="project" value="InterPro"/>
</dbReference>
<evidence type="ECO:0000259" key="1">
    <source>
        <dbReference type="SMART" id="SM01321"/>
    </source>
</evidence>
<keyword evidence="3" id="KW-1185">Reference proteome</keyword>
<accession>B8CL54</accession>
<dbReference type="Gene3D" id="3.30.70.1290">
    <property type="entry name" value="Transposase IS200-like"/>
    <property type="match status" value="1"/>
</dbReference>
<evidence type="ECO:0000313" key="3">
    <source>
        <dbReference type="Proteomes" id="UP000000753"/>
    </source>
</evidence>
<gene>
    <name evidence="2" type="ordered locus">swp_1599</name>
</gene>
<reference evidence="2 3" key="1">
    <citation type="journal article" date="2008" name="PLoS ONE">
        <title>Environmental adaptation: genomic analysis of the piezotolerant and psychrotolerant deep-sea iron reducing bacterium Shewanella piezotolerans WP3.</title>
        <authorList>
            <person name="Wang F."/>
            <person name="Wang J."/>
            <person name="Jian H."/>
            <person name="Zhang B."/>
            <person name="Li S."/>
            <person name="Wang F."/>
            <person name="Zeng X."/>
            <person name="Gao L."/>
            <person name="Bartlett D.H."/>
            <person name="Yu J."/>
            <person name="Hu S."/>
            <person name="Xiao X."/>
        </authorList>
    </citation>
    <scope>NUCLEOTIDE SEQUENCE [LARGE SCALE GENOMIC DNA]</scope>
    <source>
        <strain evidence="3">WP3 / JCM 13877</strain>
    </source>
</reference>
<name>B8CL54_SHEPW</name>
<dbReference type="GO" id="GO:0006313">
    <property type="term" value="P:DNA transposition"/>
    <property type="evidence" value="ECO:0007669"/>
    <property type="project" value="InterPro"/>
</dbReference>
<dbReference type="InterPro" id="IPR052715">
    <property type="entry name" value="RAYT_transposase"/>
</dbReference>
<dbReference type="GO" id="GO:0043565">
    <property type="term" value="F:sequence-specific DNA binding"/>
    <property type="evidence" value="ECO:0007669"/>
    <property type="project" value="TreeGrafter"/>
</dbReference>
<dbReference type="KEGG" id="swp:swp_1599"/>
<dbReference type="eggNOG" id="COG1943">
    <property type="taxonomic scope" value="Bacteria"/>
</dbReference>
<dbReference type="InterPro" id="IPR002686">
    <property type="entry name" value="Transposase_17"/>
</dbReference>
<dbReference type="HOGENOM" id="CLU_068226_2_1_6"/>
<dbReference type="InterPro" id="IPR036515">
    <property type="entry name" value="Transposase_17_sf"/>
</dbReference>
<sequence>MSWSDLRKGRFSQERGEYFITFNTKDRLAFFNDVDMARTFCLQIDLNERQYNSKWLTWVLMPDHFHGLLRLNAGAELSKTVGALKGASSFVINKIANQSGSMWQSSFYDRALRREDDRIQISRYIVANPLRKGIVNRIGDYPYWNSIYL</sequence>
<dbReference type="EMBL" id="CP000472">
    <property type="protein sequence ID" value="ACJ28380.1"/>
    <property type="molecule type" value="Genomic_DNA"/>
</dbReference>
<dbReference type="RefSeq" id="WP_020911758.1">
    <property type="nucleotide sequence ID" value="NC_011566.1"/>
</dbReference>
<dbReference type="NCBIfam" id="NF047646">
    <property type="entry name" value="REP_Tyr_transpos"/>
    <property type="match status" value="1"/>
</dbReference>
<organism evidence="2 3">
    <name type="scientific">Shewanella piezotolerans (strain WP3 / JCM 13877)</name>
    <dbReference type="NCBI Taxonomy" id="225849"/>
    <lineage>
        <taxon>Bacteria</taxon>
        <taxon>Pseudomonadati</taxon>
        <taxon>Pseudomonadota</taxon>
        <taxon>Gammaproteobacteria</taxon>
        <taxon>Alteromonadales</taxon>
        <taxon>Shewanellaceae</taxon>
        <taxon>Shewanella</taxon>
    </lineage>
</organism>
<dbReference type="SUPFAM" id="SSF143422">
    <property type="entry name" value="Transposase IS200-like"/>
    <property type="match status" value="1"/>
</dbReference>
<dbReference type="SMART" id="SM01321">
    <property type="entry name" value="Y1_Tnp"/>
    <property type="match status" value="1"/>
</dbReference>
<dbReference type="OrthoDB" id="9794403at2"/>
<proteinExistence type="predicted"/>
<dbReference type="AlphaFoldDB" id="B8CL54"/>
<feature type="domain" description="Transposase IS200-like" evidence="1">
    <location>
        <begin position="13"/>
        <end position="128"/>
    </location>
</feature>
<dbReference type="PANTHER" id="PTHR36966:SF1">
    <property type="entry name" value="REP-ASSOCIATED TYROSINE TRANSPOSASE"/>
    <property type="match status" value="1"/>
</dbReference>
<dbReference type="Pfam" id="PF01797">
    <property type="entry name" value="Y1_Tnp"/>
    <property type="match status" value="1"/>
</dbReference>
<evidence type="ECO:0000313" key="2">
    <source>
        <dbReference type="EMBL" id="ACJ28380.1"/>
    </source>
</evidence>